<dbReference type="EMBL" id="KN714713">
    <property type="protein sequence ID" value="KUI58406.1"/>
    <property type="molecule type" value="Genomic_DNA"/>
</dbReference>
<feature type="region of interest" description="Disordered" evidence="1">
    <location>
        <begin position="16"/>
        <end position="44"/>
    </location>
</feature>
<evidence type="ECO:0000313" key="2">
    <source>
        <dbReference type="EMBL" id="KUI58406.1"/>
    </source>
</evidence>
<evidence type="ECO:0000256" key="1">
    <source>
        <dbReference type="SAM" id="MobiDB-lite"/>
    </source>
</evidence>
<evidence type="ECO:0000313" key="3">
    <source>
        <dbReference type="Proteomes" id="UP000078576"/>
    </source>
</evidence>
<proteinExistence type="predicted"/>
<dbReference type="AlphaFoldDB" id="A0A194V3I6"/>
<name>A0A194V3I6_CYTMA</name>
<dbReference type="Proteomes" id="UP000078576">
    <property type="component" value="Unassembled WGS sequence"/>
</dbReference>
<sequence>MPAGLFIHALMRGSPPQAAGNGHSNWNANTKPYPESGGDSALVRRKTKMGWAAHWRRTRTS</sequence>
<organism evidence="2 3">
    <name type="scientific">Cytospora mali</name>
    <name type="common">Apple Valsa canker fungus</name>
    <name type="synonym">Valsa mali</name>
    <dbReference type="NCBI Taxonomy" id="578113"/>
    <lineage>
        <taxon>Eukaryota</taxon>
        <taxon>Fungi</taxon>
        <taxon>Dikarya</taxon>
        <taxon>Ascomycota</taxon>
        <taxon>Pezizomycotina</taxon>
        <taxon>Sordariomycetes</taxon>
        <taxon>Sordariomycetidae</taxon>
        <taxon>Diaporthales</taxon>
        <taxon>Cytosporaceae</taxon>
        <taxon>Cytospora</taxon>
    </lineage>
</organism>
<accession>A0A194V3I6</accession>
<keyword evidence="3" id="KW-1185">Reference proteome</keyword>
<protein>
    <submittedName>
        <fullName evidence="2">Uncharacterized protein</fullName>
    </submittedName>
</protein>
<reference evidence="3" key="1">
    <citation type="submission" date="2014-12" db="EMBL/GenBank/DDBJ databases">
        <title>Genome Sequence of Valsa Canker Pathogens Uncovers a Specific Adaption of Colonization on Woody Bark.</title>
        <authorList>
            <person name="Yin Z."/>
            <person name="Liu H."/>
            <person name="Gao X."/>
            <person name="Li Z."/>
            <person name="Song N."/>
            <person name="Ke X."/>
            <person name="Dai Q."/>
            <person name="Wu Y."/>
            <person name="Sun Y."/>
            <person name="Xu J.-R."/>
            <person name="Kang Z.K."/>
            <person name="Wang L."/>
            <person name="Huang L."/>
        </authorList>
    </citation>
    <scope>NUCLEOTIDE SEQUENCE [LARGE SCALE GENOMIC DNA]</scope>
    <source>
        <strain evidence="3">SXYL134</strain>
    </source>
</reference>
<gene>
    <name evidence="2" type="ORF">VP1G_11021</name>
</gene>